<evidence type="ECO:0000256" key="1">
    <source>
        <dbReference type="ARBA" id="ARBA00004123"/>
    </source>
</evidence>
<keyword evidence="2" id="KW-0539">Nucleus</keyword>
<dbReference type="OrthoDB" id="30195at2759"/>
<reference evidence="8" key="3">
    <citation type="submission" date="2025-04" db="UniProtKB">
        <authorList>
            <consortium name="RefSeq"/>
        </authorList>
    </citation>
    <scope>IDENTIFICATION</scope>
    <source>
        <strain evidence="8">CBS 304.34</strain>
    </source>
</reference>
<reference evidence="8" key="2">
    <citation type="submission" date="2020-04" db="EMBL/GenBank/DDBJ databases">
        <authorList>
            <consortium name="NCBI Genome Project"/>
        </authorList>
    </citation>
    <scope>NUCLEOTIDE SEQUENCE</scope>
    <source>
        <strain evidence="8">CBS 304.34</strain>
    </source>
</reference>
<feature type="compositionally biased region" description="Basic and acidic residues" evidence="4">
    <location>
        <begin position="53"/>
        <end position="62"/>
    </location>
</feature>
<sequence length="434" mass="47324">AMSRPRPQGTSQPPSKRAKLSQEPPKAGLEGLVNGTHGKKPQFSAKTNGVHSTRQDRADESRTVMAVGDSSRQGFVAVEDVAGEEIVMISSGEEDSDDDSSDSDKEEEQNDAGAGAQVEDDADAPATIQLENGGVDSATEPTFGELLRAHAPDVIDVQASYIDPHADFSAVTALPAERRLSVPTGASLGTVLTQALKTNDRQLLESCFRFNELDSVRNTVERLPSKLVATLLQKLAERLHKRPGRAGHLMVWVQWVIIAHGAYLAGQPKVVKQLTELNRVLKQRASGLQPLLSLKGRLDMLKAQVTLREDIQTRAAMVDEDDEPVIYVEPREEEAQKQPMTRKDLIIENHDNTNSSGDEMPTTMNDISDSEVDSQDSEDLVDDEAEETDDDSGDDVSGSESEVESDMELGDADDISESEEESMSTARPKVLRRN</sequence>
<feature type="compositionally biased region" description="Acidic residues" evidence="4">
    <location>
        <begin position="401"/>
        <end position="422"/>
    </location>
</feature>
<evidence type="ECO:0000259" key="5">
    <source>
        <dbReference type="Pfam" id="PF04003"/>
    </source>
</evidence>
<feature type="region of interest" description="Disordered" evidence="4">
    <location>
        <begin position="322"/>
        <end position="434"/>
    </location>
</feature>
<dbReference type="AlphaFoldDB" id="A0A6A6YE81"/>
<dbReference type="GO" id="GO:0005730">
    <property type="term" value="C:nucleolus"/>
    <property type="evidence" value="ECO:0007669"/>
    <property type="project" value="TreeGrafter"/>
</dbReference>
<dbReference type="GO" id="GO:0000462">
    <property type="term" value="P:maturation of SSU-rRNA from tricistronic rRNA transcript (SSU-rRNA, 5.8S rRNA, LSU-rRNA)"/>
    <property type="evidence" value="ECO:0007669"/>
    <property type="project" value="TreeGrafter"/>
</dbReference>
<feature type="non-terminal residue" evidence="6">
    <location>
        <position position="1"/>
    </location>
</feature>
<feature type="compositionally biased region" description="Acidic residues" evidence="4">
    <location>
        <begin position="368"/>
        <end position="394"/>
    </location>
</feature>
<feature type="region of interest" description="Disordered" evidence="4">
    <location>
        <begin position="88"/>
        <end position="122"/>
    </location>
</feature>
<dbReference type="Proteomes" id="UP000504636">
    <property type="component" value="Unplaced"/>
</dbReference>
<evidence type="ECO:0000256" key="2">
    <source>
        <dbReference type="ARBA" id="ARBA00023242"/>
    </source>
</evidence>
<name>A0A6A6YE81_9PEZI</name>
<feature type="region of interest" description="Disordered" evidence="4">
    <location>
        <begin position="1"/>
        <end position="70"/>
    </location>
</feature>
<evidence type="ECO:0000313" key="6">
    <source>
        <dbReference type="EMBL" id="KAF2806157.1"/>
    </source>
</evidence>
<evidence type="ECO:0000256" key="3">
    <source>
        <dbReference type="ARBA" id="ARBA00038335"/>
    </source>
</evidence>
<protein>
    <submittedName>
        <fullName evidence="6 8">NUC189-domain-containing protein</fullName>
    </submittedName>
</protein>
<organism evidence="6">
    <name type="scientific">Mytilinidion resinicola</name>
    <dbReference type="NCBI Taxonomy" id="574789"/>
    <lineage>
        <taxon>Eukaryota</taxon>
        <taxon>Fungi</taxon>
        <taxon>Dikarya</taxon>
        <taxon>Ascomycota</taxon>
        <taxon>Pezizomycotina</taxon>
        <taxon>Dothideomycetes</taxon>
        <taxon>Pleosporomycetidae</taxon>
        <taxon>Mytilinidiales</taxon>
        <taxon>Mytilinidiaceae</taxon>
        <taxon>Mytilinidion</taxon>
    </lineage>
</organism>
<evidence type="ECO:0000313" key="7">
    <source>
        <dbReference type="Proteomes" id="UP000504636"/>
    </source>
</evidence>
<dbReference type="InterPro" id="IPR007148">
    <property type="entry name" value="SSU_processome_Utp12"/>
</dbReference>
<dbReference type="Pfam" id="PF04003">
    <property type="entry name" value="Utp12"/>
    <property type="match status" value="1"/>
</dbReference>
<gene>
    <name evidence="6 8" type="ORF">BDZ99DRAFT_394146</name>
</gene>
<proteinExistence type="inferred from homology"/>
<dbReference type="RefSeq" id="XP_033573121.1">
    <property type="nucleotide sequence ID" value="XM_033715874.1"/>
</dbReference>
<comment type="similarity">
    <text evidence="3">Belongs to the UTP5 family.</text>
</comment>
<comment type="subcellular location">
    <subcellularLocation>
        <location evidence="1">Nucleus</location>
    </subcellularLocation>
</comment>
<feature type="compositionally biased region" description="Polar residues" evidence="4">
    <location>
        <begin position="352"/>
        <end position="365"/>
    </location>
</feature>
<reference evidence="6 8" key="1">
    <citation type="journal article" date="2020" name="Stud. Mycol.">
        <title>101 Dothideomycetes genomes: a test case for predicting lifestyles and emergence of pathogens.</title>
        <authorList>
            <person name="Haridas S."/>
            <person name="Albert R."/>
            <person name="Binder M."/>
            <person name="Bloem J."/>
            <person name="Labutti K."/>
            <person name="Salamov A."/>
            <person name="Andreopoulos B."/>
            <person name="Baker S."/>
            <person name="Barry K."/>
            <person name="Bills G."/>
            <person name="Bluhm B."/>
            <person name="Cannon C."/>
            <person name="Castanera R."/>
            <person name="Culley D."/>
            <person name="Daum C."/>
            <person name="Ezra D."/>
            <person name="Gonzalez J."/>
            <person name="Henrissat B."/>
            <person name="Kuo A."/>
            <person name="Liang C."/>
            <person name="Lipzen A."/>
            <person name="Lutzoni F."/>
            <person name="Magnuson J."/>
            <person name="Mondo S."/>
            <person name="Nolan M."/>
            <person name="Ohm R."/>
            <person name="Pangilinan J."/>
            <person name="Park H.-J."/>
            <person name="Ramirez L."/>
            <person name="Alfaro M."/>
            <person name="Sun H."/>
            <person name="Tritt A."/>
            <person name="Yoshinaga Y."/>
            <person name="Zwiers L.-H."/>
            <person name="Turgeon B."/>
            <person name="Goodwin S."/>
            <person name="Spatafora J."/>
            <person name="Crous P."/>
            <person name="Grigoriev I."/>
        </authorList>
    </citation>
    <scope>NUCLEOTIDE SEQUENCE</scope>
    <source>
        <strain evidence="6 8">CBS 304.34</strain>
    </source>
</reference>
<dbReference type="PANTHER" id="PTHR44267:SF1">
    <property type="entry name" value="WD REPEAT-CONTAINING PROTEIN 43"/>
    <property type="match status" value="1"/>
</dbReference>
<evidence type="ECO:0000256" key="4">
    <source>
        <dbReference type="SAM" id="MobiDB-lite"/>
    </source>
</evidence>
<dbReference type="InterPro" id="IPR052414">
    <property type="entry name" value="U3_snoRNA-assoc_WDR"/>
</dbReference>
<keyword evidence="7" id="KW-1185">Reference proteome</keyword>
<feature type="compositionally biased region" description="Acidic residues" evidence="4">
    <location>
        <begin position="92"/>
        <end position="110"/>
    </location>
</feature>
<dbReference type="EMBL" id="MU003707">
    <property type="protein sequence ID" value="KAF2806157.1"/>
    <property type="molecule type" value="Genomic_DNA"/>
</dbReference>
<evidence type="ECO:0000313" key="8">
    <source>
        <dbReference type="RefSeq" id="XP_033573121.1"/>
    </source>
</evidence>
<dbReference type="GeneID" id="54456767"/>
<dbReference type="PANTHER" id="PTHR44267">
    <property type="entry name" value="WD REPEAT-CONTAINING PROTEIN 43"/>
    <property type="match status" value="1"/>
</dbReference>
<accession>A0A6A6YE81</accession>
<feature type="domain" description="Small-subunit processome Utp12" evidence="5">
    <location>
        <begin position="199"/>
        <end position="302"/>
    </location>
</feature>
<feature type="compositionally biased region" description="Basic and acidic residues" evidence="4">
    <location>
        <begin position="329"/>
        <end position="351"/>
    </location>
</feature>